<name>R8H4V5_BACCE</name>
<comment type="caution">
    <text evidence="1">The sequence shown here is derived from an EMBL/GenBank/DDBJ whole genome shotgun (WGS) entry which is preliminary data.</text>
</comment>
<sequence>MRIRGQEWRDMKPEQKSKLLTQQTIENQNRVIAIQWKAMLMDDKQTFQQCIKACHLSNEVLTGS</sequence>
<accession>R8H4V5</accession>
<gene>
    <name evidence="1" type="ORF">IIC_05290</name>
</gene>
<organism evidence="1 2">
    <name type="scientific">Bacillus cereus VD021</name>
    <dbReference type="NCBI Taxonomy" id="1053224"/>
    <lineage>
        <taxon>Bacteria</taxon>
        <taxon>Bacillati</taxon>
        <taxon>Bacillota</taxon>
        <taxon>Bacilli</taxon>
        <taxon>Bacillales</taxon>
        <taxon>Bacillaceae</taxon>
        <taxon>Bacillus</taxon>
        <taxon>Bacillus cereus group</taxon>
    </lineage>
</organism>
<dbReference type="Proteomes" id="UP000014040">
    <property type="component" value="Unassembled WGS sequence"/>
</dbReference>
<protein>
    <recommendedName>
        <fullName evidence="3">Phage protein</fullName>
    </recommendedName>
</protein>
<evidence type="ECO:0000313" key="2">
    <source>
        <dbReference type="Proteomes" id="UP000014040"/>
    </source>
</evidence>
<dbReference type="PATRIC" id="fig|1053224.3.peg.5327"/>
<dbReference type="AlphaFoldDB" id="R8H4V5"/>
<dbReference type="HOGENOM" id="CLU_2858105_0_0_9"/>
<proteinExistence type="predicted"/>
<reference evidence="1 2" key="1">
    <citation type="submission" date="2012-12" db="EMBL/GenBank/DDBJ databases">
        <title>The Genome Sequence of Bacillus cereus VD021.</title>
        <authorList>
            <consortium name="The Broad Institute Genome Sequencing Platform"/>
            <consortium name="The Broad Institute Genome Sequencing Center for Infectious Disease"/>
            <person name="Feldgarden M."/>
            <person name="Van der Auwera G.A."/>
            <person name="Mahillon J."/>
            <person name="Duprez V."/>
            <person name="Timmery S."/>
            <person name="Mattelet C."/>
            <person name="Dierick K."/>
            <person name="Sun M."/>
            <person name="Yu Z."/>
            <person name="Zhu L."/>
            <person name="Hu X."/>
            <person name="Shank E.B."/>
            <person name="Swiecicka I."/>
            <person name="Hansen B.M."/>
            <person name="Andrup L."/>
            <person name="Walker B."/>
            <person name="Young S.K."/>
            <person name="Zeng Q."/>
            <person name="Gargeya S."/>
            <person name="Fitzgerald M."/>
            <person name="Haas B."/>
            <person name="Abouelleil A."/>
            <person name="Alvarado L."/>
            <person name="Arachchi H.M."/>
            <person name="Berlin A.M."/>
            <person name="Chapman S.B."/>
            <person name="Dewar J."/>
            <person name="Goldberg J."/>
            <person name="Griggs A."/>
            <person name="Gujja S."/>
            <person name="Hansen M."/>
            <person name="Howarth C."/>
            <person name="Imamovic A."/>
            <person name="Larimer J."/>
            <person name="McCowan C."/>
            <person name="Murphy C."/>
            <person name="Neiman D."/>
            <person name="Pearson M."/>
            <person name="Priest M."/>
            <person name="Roberts A."/>
            <person name="Saif S."/>
            <person name="Shea T."/>
            <person name="Sisk P."/>
            <person name="Sykes S."/>
            <person name="Wortman J."/>
            <person name="Nusbaum C."/>
            <person name="Birren B."/>
        </authorList>
    </citation>
    <scope>NUCLEOTIDE SEQUENCE [LARGE SCALE GENOMIC DNA]</scope>
    <source>
        <strain evidence="1 2">VD021</strain>
    </source>
</reference>
<dbReference type="EMBL" id="AHES01000063">
    <property type="protein sequence ID" value="EOO67880.1"/>
    <property type="molecule type" value="Genomic_DNA"/>
</dbReference>
<evidence type="ECO:0000313" key="1">
    <source>
        <dbReference type="EMBL" id="EOO67880.1"/>
    </source>
</evidence>
<dbReference type="RefSeq" id="WP_016103007.1">
    <property type="nucleotide sequence ID" value="NZ_KB976283.1"/>
</dbReference>
<evidence type="ECO:0008006" key="3">
    <source>
        <dbReference type="Google" id="ProtNLM"/>
    </source>
</evidence>